<keyword evidence="2" id="KW-0732">Signal</keyword>
<evidence type="ECO:0000256" key="2">
    <source>
        <dbReference type="SAM" id="SignalP"/>
    </source>
</evidence>
<evidence type="ECO:0000313" key="4">
    <source>
        <dbReference type="Proteomes" id="UP000321926"/>
    </source>
</evidence>
<reference evidence="3 4" key="1">
    <citation type="submission" date="2019-08" db="EMBL/GenBank/DDBJ databases">
        <authorList>
            <person name="Shi S."/>
        </authorList>
    </citation>
    <scope>NUCLEOTIDE SEQUENCE [LARGE SCALE GENOMIC DNA]</scope>
    <source>
        <strain evidence="3 4">GY10130</strain>
    </source>
</reference>
<feature type="compositionally biased region" description="Basic and acidic residues" evidence="1">
    <location>
        <begin position="55"/>
        <end position="70"/>
    </location>
</feature>
<dbReference type="RefSeq" id="WP_147920580.1">
    <property type="nucleotide sequence ID" value="NZ_VRTY01000011.1"/>
</dbReference>
<dbReference type="AlphaFoldDB" id="A0A5C8K9A2"/>
<dbReference type="Proteomes" id="UP000321926">
    <property type="component" value="Unassembled WGS sequence"/>
</dbReference>
<name>A0A5C8K9A2_9BACT</name>
<accession>A0A5C8K9A2</accession>
<comment type="caution">
    <text evidence="3">The sequence shown here is derived from an EMBL/GenBank/DDBJ whole genome shotgun (WGS) entry which is preliminary data.</text>
</comment>
<dbReference type="EMBL" id="VRTY01000011">
    <property type="protein sequence ID" value="TXK50763.1"/>
    <property type="molecule type" value="Genomic_DNA"/>
</dbReference>
<feature type="signal peptide" evidence="2">
    <location>
        <begin position="1"/>
        <end position="19"/>
    </location>
</feature>
<proteinExistence type="predicted"/>
<evidence type="ECO:0000256" key="1">
    <source>
        <dbReference type="SAM" id="MobiDB-lite"/>
    </source>
</evidence>
<protein>
    <submittedName>
        <fullName evidence="3">Uncharacterized protein</fullName>
    </submittedName>
</protein>
<dbReference type="PROSITE" id="PS51257">
    <property type="entry name" value="PROKAR_LIPOPROTEIN"/>
    <property type="match status" value="1"/>
</dbReference>
<organism evidence="3 4">
    <name type="scientific">Pontibacter qinzhouensis</name>
    <dbReference type="NCBI Taxonomy" id="2603253"/>
    <lineage>
        <taxon>Bacteria</taxon>
        <taxon>Pseudomonadati</taxon>
        <taxon>Bacteroidota</taxon>
        <taxon>Cytophagia</taxon>
        <taxon>Cytophagales</taxon>
        <taxon>Hymenobacteraceae</taxon>
        <taxon>Pontibacter</taxon>
    </lineage>
</organism>
<keyword evidence="4" id="KW-1185">Reference proteome</keyword>
<feature type="chain" id="PRO_5022904758" evidence="2">
    <location>
        <begin position="20"/>
        <end position="70"/>
    </location>
</feature>
<feature type="region of interest" description="Disordered" evidence="1">
    <location>
        <begin position="43"/>
        <end position="70"/>
    </location>
</feature>
<evidence type="ECO:0000313" key="3">
    <source>
        <dbReference type="EMBL" id="TXK50763.1"/>
    </source>
</evidence>
<gene>
    <name evidence="3" type="ORF">FVR03_04540</name>
</gene>
<sequence length="70" mass="7798">MKKLFFAAAVLFGSFSMYSCDNQAGTESDANETVIDSETKVSEYEVEETVVETDTTTRTETIDADETRNQ</sequence>